<evidence type="ECO:0000313" key="13">
    <source>
        <dbReference type="Proteomes" id="UP000076420"/>
    </source>
</evidence>
<evidence type="ECO:0000256" key="3">
    <source>
        <dbReference type="ARBA" id="ARBA00023015"/>
    </source>
</evidence>
<evidence type="ECO:0000313" key="12">
    <source>
        <dbReference type="EnsemblMetazoa" id="BGLB014205-PB"/>
    </source>
</evidence>
<dbReference type="GO" id="GO:0030030">
    <property type="term" value="P:cell projection organization"/>
    <property type="evidence" value="ECO:0007669"/>
    <property type="project" value="UniProtKB-KW"/>
</dbReference>
<dbReference type="GO" id="GO:0005634">
    <property type="term" value="C:nucleus"/>
    <property type="evidence" value="ECO:0007669"/>
    <property type="project" value="UniProtKB-SubCell"/>
</dbReference>
<dbReference type="VEuPathDB" id="VectorBase:BGLB014205"/>
<evidence type="ECO:0000256" key="10">
    <source>
        <dbReference type="SAM" id="MobiDB-lite"/>
    </source>
</evidence>
<dbReference type="PANTHER" id="PTHR46805:SF1">
    <property type="entry name" value="FORKHEAD BOX PROTEIN J1"/>
    <property type="match status" value="1"/>
</dbReference>
<evidence type="ECO:0000256" key="4">
    <source>
        <dbReference type="ARBA" id="ARBA00023125"/>
    </source>
</evidence>
<dbReference type="GO" id="GO:0000978">
    <property type="term" value="F:RNA polymerase II cis-regulatory region sequence-specific DNA binding"/>
    <property type="evidence" value="ECO:0007669"/>
    <property type="project" value="TreeGrafter"/>
</dbReference>
<dbReference type="PRINTS" id="PR00053">
    <property type="entry name" value="FORKHEAD"/>
</dbReference>
<keyword evidence="2" id="KW-0970">Cilium biogenesis/degradation</keyword>
<comment type="subcellular location">
    <subcellularLocation>
        <location evidence="1 9">Nucleus</location>
    </subcellularLocation>
</comment>
<evidence type="ECO:0000256" key="1">
    <source>
        <dbReference type="ARBA" id="ARBA00004123"/>
    </source>
</evidence>
<dbReference type="InterPro" id="IPR036390">
    <property type="entry name" value="WH_DNA-bd_sf"/>
</dbReference>
<dbReference type="AlphaFoldDB" id="A0A2C9K6S2"/>
<dbReference type="Proteomes" id="UP000076420">
    <property type="component" value="Unassembled WGS sequence"/>
</dbReference>
<dbReference type="InterPro" id="IPR018122">
    <property type="entry name" value="TF_fork_head_CS_1"/>
</dbReference>
<dbReference type="SMART" id="SM00339">
    <property type="entry name" value="FH"/>
    <property type="match status" value="1"/>
</dbReference>
<dbReference type="VEuPathDB" id="VectorBase:BGLAX_034540"/>
<dbReference type="FunFam" id="1.10.10.10:FF:000030">
    <property type="entry name" value="Forkhead box protein K2"/>
    <property type="match status" value="1"/>
</dbReference>
<evidence type="ECO:0000256" key="9">
    <source>
        <dbReference type="PROSITE-ProRule" id="PRU00089"/>
    </source>
</evidence>
<dbReference type="PROSITE" id="PS00658">
    <property type="entry name" value="FORK_HEAD_2"/>
    <property type="match status" value="1"/>
</dbReference>
<feature type="compositionally biased region" description="Low complexity" evidence="10">
    <location>
        <begin position="361"/>
        <end position="373"/>
    </location>
</feature>
<protein>
    <recommendedName>
        <fullName evidence="11">Fork-head domain-containing protein</fullName>
    </recommendedName>
</protein>
<feature type="region of interest" description="Disordered" evidence="10">
    <location>
        <begin position="295"/>
        <end position="315"/>
    </location>
</feature>
<dbReference type="Pfam" id="PF00250">
    <property type="entry name" value="Forkhead"/>
    <property type="match status" value="1"/>
</dbReference>
<dbReference type="InterPro" id="IPR047513">
    <property type="entry name" value="FOXJ1"/>
</dbReference>
<gene>
    <name evidence="12" type="primary">106053500</name>
</gene>
<evidence type="ECO:0000259" key="11">
    <source>
        <dbReference type="PROSITE" id="PS50039"/>
    </source>
</evidence>
<keyword evidence="6" id="KW-0804">Transcription</keyword>
<sequence>MSAAASLASRLQQNWMAKYPYDSLQIGGNLDDSLTSLSWLQNLKVSEMTQPRQNSNSYGYDGNKNLIKQEVTSPSVLTVQHTRPDSRVPVGEIAPSGCLPEGVDYKNNPYIKPPFSYASLICMAMKATKKNKITLSSIYNWITDNFMYYRHTEPSWQNSIRHNLSLNKCFEKVPRRKDEPGKGGFWRINPDYCDMVENGVFKKRRGSRENIPSPPVKRLRQEDEDYLSVVGLKSSTREDKLLSNGSTNFFGEDDDEEENSLTLREDFNWTSILSQQINIDGRSIKTEQILDDTESSPFLALSPPSSETNSDDLGLDDLFSTSDTFSLRPDFHTNDPLDLTVHGVTIKPPDWWSSDDNALSTRRNNNTTNNNNRGLHTPRSQTPEPDHSDSLWGDSLGLGSSGNQFDIEKLFEFGIPSPQM</sequence>
<dbReference type="InterPro" id="IPR047512">
    <property type="entry name" value="FH_FOXJ1"/>
</dbReference>
<comment type="similarity">
    <text evidence="8">Belongs to the FOXJ1 family.</text>
</comment>
<dbReference type="PROSITE" id="PS00657">
    <property type="entry name" value="FORK_HEAD_1"/>
    <property type="match status" value="1"/>
</dbReference>
<dbReference type="GO" id="GO:0000981">
    <property type="term" value="F:DNA-binding transcription factor activity, RNA polymerase II-specific"/>
    <property type="evidence" value="ECO:0007669"/>
    <property type="project" value="TreeGrafter"/>
</dbReference>
<evidence type="ECO:0000256" key="8">
    <source>
        <dbReference type="ARBA" id="ARBA00034770"/>
    </source>
</evidence>
<evidence type="ECO:0000256" key="5">
    <source>
        <dbReference type="ARBA" id="ARBA00023159"/>
    </source>
</evidence>
<proteinExistence type="inferred from homology"/>
<keyword evidence="7 9" id="KW-0539">Nucleus</keyword>
<dbReference type="InterPro" id="IPR001766">
    <property type="entry name" value="Fork_head_dom"/>
</dbReference>
<dbReference type="RefSeq" id="XP_013064514.2">
    <property type="nucleotide sequence ID" value="XM_013209060.2"/>
</dbReference>
<dbReference type="InterPro" id="IPR036388">
    <property type="entry name" value="WH-like_DNA-bd_sf"/>
</dbReference>
<dbReference type="OrthoDB" id="691130at2759"/>
<evidence type="ECO:0000256" key="7">
    <source>
        <dbReference type="ARBA" id="ARBA00023242"/>
    </source>
</evidence>
<name>A0A2C9K6S2_BIOGL</name>
<dbReference type="KEGG" id="bgt:106053500"/>
<dbReference type="PROSITE" id="PS50039">
    <property type="entry name" value="FORK_HEAD_3"/>
    <property type="match status" value="1"/>
</dbReference>
<dbReference type="EnsemblMetazoa" id="BGLB014205-RB">
    <property type="protein sequence ID" value="BGLB014205-PB"/>
    <property type="gene ID" value="BGLB014205"/>
</dbReference>
<feature type="domain" description="Fork-head" evidence="11">
    <location>
        <begin position="112"/>
        <end position="206"/>
    </location>
</feature>
<keyword evidence="3" id="KW-0805">Transcription regulation</keyword>
<dbReference type="STRING" id="6526.A0A2C9K6S2"/>
<evidence type="ECO:0000256" key="2">
    <source>
        <dbReference type="ARBA" id="ARBA00022794"/>
    </source>
</evidence>
<dbReference type="PANTHER" id="PTHR46805">
    <property type="entry name" value="FORKHEAD BOX PROTEIN J1"/>
    <property type="match status" value="1"/>
</dbReference>
<feature type="compositionally biased region" description="Low complexity" evidence="10">
    <location>
        <begin position="295"/>
        <end position="306"/>
    </location>
</feature>
<evidence type="ECO:0000256" key="6">
    <source>
        <dbReference type="ARBA" id="ARBA00023163"/>
    </source>
</evidence>
<dbReference type="InterPro" id="IPR030456">
    <property type="entry name" value="TF_fork_head_CS_2"/>
</dbReference>
<organism evidence="12 13">
    <name type="scientific">Biomphalaria glabrata</name>
    <name type="common">Bloodfluke planorb</name>
    <name type="synonym">Freshwater snail</name>
    <dbReference type="NCBI Taxonomy" id="6526"/>
    <lineage>
        <taxon>Eukaryota</taxon>
        <taxon>Metazoa</taxon>
        <taxon>Spiralia</taxon>
        <taxon>Lophotrochozoa</taxon>
        <taxon>Mollusca</taxon>
        <taxon>Gastropoda</taxon>
        <taxon>Heterobranchia</taxon>
        <taxon>Euthyneura</taxon>
        <taxon>Panpulmonata</taxon>
        <taxon>Hygrophila</taxon>
        <taxon>Lymnaeoidea</taxon>
        <taxon>Planorbidae</taxon>
        <taxon>Biomphalaria</taxon>
    </lineage>
</organism>
<feature type="DNA-binding region" description="Fork-head" evidence="9">
    <location>
        <begin position="112"/>
        <end position="206"/>
    </location>
</feature>
<dbReference type="CDD" id="cd20023">
    <property type="entry name" value="FH_FOXJ1"/>
    <property type="match status" value="1"/>
</dbReference>
<dbReference type="SUPFAM" id="SSF46785">
    <property type="entry name" value="Winged helix' DNA-binding domain"/>
    <property type="match status" value="1"/>
</dbReference>
<keyword evidence="5" id="KW-0010">Activator</keyword>
<reference evidence="12" key="1">
    <citation type="submission" date="2020-05" db="UniProtKB">
        <authorList>
            <consortium name="EnsemblMetazoa"/>
        </authorList>
    </citation>
    <scope>IDENTIFICATION</scope>
    <source>
        <strain evidence="12">BB02</strain>
    </source>
</reference>
<dbReference type="Gene3D" id="1.10.10.10">
    <property type="entry name" value="Winged helix-like DNA-binding domain superfamily/Winged helix DNA-binding domain"/>
    <property type="match status" value="1"/>
</dbReference>
<accession>A0A2C9K6S2</accession>
<feature type="region of interest" description="Disordered" evidence="10">
    <location>
        <begin position="352"/>
        <end position="397"/>
    </location>
</feature>
<keyword evidence="4 9" id="KW-0238">DNA-binding</keyword>